<dbReference type="GO" id="GO:0006310">
    <property type="term" value="P:DNA recombination"/>
    <property type="evidence" value="ECO:0007669"/>
    <property type="project" value="UniProtKB-KW"/>
</dbReference>
<keyword evidence="6" id="KW-0227">DNA damage</keyword>
<evidence type="ECO:0000313" key="14">
    <source>
        <dbReference type="Proteomes" id="UP000554482"/>
    </source>
</evidence>
<evidence type="ECO:0000313" key="13">
    <source>
        <dbReference type="EMBL" id="KAF5204762.1"/>
    </source>
</evidence>
<evidence type="ECO:0000256" key="9">
    <source>
        <dbReference type="ARBA" id="ARBA00023172"/>
    </source>
</evidence>
<keyword evidence="5 13" id="KW-0255">Endonuclease</keyword>
<dbReference type="GO" id="GO:0005634">
    <property type="term" value="C:nucleus"/>
    <property type="evidence" value="ECO:0007669"/>
    <property type="project" value="UniProtKB-SubCell"/>
</dbReference>
<dbReference type="GO" id="GO:0046872">
    <property type="term" value="F:metal ion binding"/>
    <property type="evidence" value="ECO:0007669"/>
    <property type="project" value="UniProtKB-KW"/>
</dbReference>
<keyword evidence="14" id="KW-1185">Reference proteome</keyword>
<evidence type="ECO:0000256" key="8">
    <source>
        <dbReference type="ARBA" id="ARBA00022842"/>
    </source>
</evidence>
<evidence type="ECO:0000256" key="3">
    <source>
        <dbReference type="ARBA" id="ARBA00022722"/>
    </source>
</evidence>
<evidence type="ECO:0000256" key="7">
    <source>
        <dbReference type="ARBA" id="ARBA00022801"/>
    </source>
</evidence>
<protein>
    <submittedName>
        <fullName evidence="13">Crossover junction endonuclease eme1b</fullName>
    </submittedName>
</protein>
<keyword evidence="3" id="KW-0540">Nuclease</keyword>
<keyword evidence="10" id="KW-0234">DNA repair</keyword>
<dbReference type="InterPro" id="IPR033310">
    <property type="entry name" value="Mms4/EME1/EME2"/>
</dbReference>
<feature type="non-terminal residue" evidence="13">
    <location>
        <position position="1"/>
    </location>
</feature>
<sequence length="159" mass="17839">MKIVACMGSLALHLCLDKASPPYATAKFIFKPVVSMGVMLRLPFSCMNLSELSLVSLAQTRTRQREKEREHALYKNQTNSGIWTRPPVEEALSKLTTDFARVHSRQCRDEAELADQVVGLTCALATCHFRKKLTRFSINANGTIVSKDSIDRNIIKKNV</sequence>
<keyword evidence="12" id="KW-0469">Meiosis</keyword>
<evidence type="ECO:0000256" key="12">
    <source>
        <dbReference type="ARBA" id="ARBA00023254"/>
    </source>
</evidence>
<keyword evidence="8" id="KW-0460">Magnesium</keyword>
<gene>
    <name evidence="13" type="ORF">FRX31_005651</name>
</gene>
<accession>A0A7J6X8Q8</accession>
<evidence type="ECO:0000256" key="5">
    <source>
        <dbReference type="ARBA" id="ARBA00022759"/>
    </source>
</evidence>
<comment type="subcellular location">
    <subcellularLocation>
        <location evidence="2">Nucleus</location>
    </subcellularLocation>
</comment>
<dbReference type="GO" id="GO:0006281">
    <property type="term" value="P:DNA repair"/>
    <property type="evidence" value="ECO:0007669"/>
    <property type="project" value="UniProtKB-KW"/>
</dbReference>
<evidence type="ECO:0000256" key="2">
    <source>
        <dbReference type="ARBA" id="ARBA00004123"/>
    </source>
</evidence>
<dbReference type="PANTHER" id="PTHR21077">
    <property type="entry name" value="EME1 PROTEIN"/>
    <property type="match status" value="1"/>
</dbReference>
<keyword evidence="9" id="KW-0233">DNA recombination</keyword>
<dbReference type="PANTHER" id="PTHR21077:SF5">
    <property type="entry name" value="CROSSOVER JUNCTION ENDONUCLEASE MMS4"/>
    <property type="match status" value="1"/>
</dbReference>
<comment type="caution">
    <text evidence="13">The sequence shown here is derived from an EMBL/GenBank/DDBJ whole genome shotgun (WGS) entry which is preliminary data.</text>
</comment>
<evidence type="ECO:0000256" key="10">
    <source>
        <dbReference type="ARBA" id="ARBA00023204"/>
    </source>
</evidence>
<name>A0A7J6X8Q8_THATH</name>
<dbReference type="Proteomes" id="UP000554482">
    <property type="component" value="Unassembled WGS sequence"/>
</dbReference>
<evidence type="ECO:0000256" key="1">
    <source>
        <dbReference type="ARBA" id="ARBA00001946"/>
    </source>
</evidence>
<dbReference type="EMBL" id="JABWDY010004993">
    <property type="protein sequence ID" value="KAF5204762.1"/>
    <property type="molecule type" value="Genomic_DNA"/>
</dbReference>
<evidence type="ECO:0000256" key="6">
    <source>
        <dbReference type="ARBA" id="ARBA00022763"/>
    </source>
</evidence>
<proteinExistence type="predicted"/>
<comment type="cofactor">
    <cofactor evidence="1">
        <name>Mg(2+)</name>
        <dbReference type="ChEBI" id="CHEBI:18420"/>
    </cofactor>
</comment>
<keyword evidence="11" id="KW-0539">Nucleus</keyword>
<evidence type="ECO:0000256" key="11">
    <source>
        <dbReference type="ARBA" id="ARBA00023242"/>
    </source>
</evidence>
<dbReference type="GO" id="GO:0004519">
    <property type="term" value="F:endonuclease activity"/>
    <property type="evidence" value="ECO:0007669"/>
    <property type="project" value="UniProtKB-KW"/>
</dbReference>
<dbReference type="GO" id="GO:0051321">
    <property type="term" value="P:meiotic cell cycle"/>
    <property type="evidence" value="ECO:0007669"/>
    <property type="project" value="UniProtKB-KW"/>
</dbReference>
<dbReference type="GO" id="GO:0048476">
    <property type="term" value="C:Holliday junction resolvase complex"/>
    <property type="evidence" value="ECO:0007669"/>
    <property type="project" value="InterPro"/>
</dbReference>
<dbReference type="Gene3D" id="3.40.50.10130">
    <property type="match status" value="1"/>
</dbReference>
<evidence type="ECO:0000256" key="4">
    <source>
        <dbReference type="ARBA" id="ARBA00022723"/>
    </source>
</evidence>
<dbReference type="GO" id="GO:0016787">
    <property type="term" value="F:hydrolase activity"/>
    <property type="evidence" value="ECO:0007669"/>
    <property type="project" value="UniProtKB-KW"/>
</dbReference>
<keyword evidence="4" id="KW-0479">Metal-binding</keyword>
<dbReference type="OrthoDB" id="343092at2759"/>
<organism evidence="13 14">
    <name type="scientific">Thalictrum thalictroides</name>
    <name type="common">Rue-anemone</name>
    <name type="synonym">Anemone thalictroides</name>
    <dbReference type="NCBI Taxonomy" id="46969"/>
    <lineage>
        <taxon>Eukaryota</taxon>
        <taxon>Viridiplantae</taxon>
        <taxon>Streptophyta</taxon>
        <taxon>Embryophyta</taxon>
        <taxon>Tracheophyta</taxon>
        <taxon>Spermatophyta</taxon>
        <taxon>Magnoliopsida</taxon>
        <taxon>Ranunculales</taxon>
        <taxon>Ranunculaceae</taxon>
        <taxon>Thalictroideae</taxon>
        <taxon>Thalictrum</taxon>
    </lineage>
</organism>
<dbReference type="AlphaFoldDB" id="A0A7J6X8Q8"/>
<reference evidence="13 14" key="1">
    <citation type="submission" date="2020-06" db="EMBL/GenBank/DDBJ databases">
        <title>Transcriptomic and genomic resources for Thalictrum thalictroides and T. hernandezii: Facilitating candidate gene discovery in an emerging model plant lineage.</title>
        <authorList>
            <person name="Arias T."/>
            <person name="Riano-Pachon D.M."/>
            <person name="Di Stilio V.S."/>
        </authorList>
    </citation>
    <scope>NUCLEOTIDE SEQUENCE [LARGE SCALE GENOMIC DNA]</scope>
    <source>
        <strain evidence="14">cv. WT478/WT964</strain>
        <tissue evidence="13">Leaves</tissue>
    </source>
</reference>
<keyword evidence="7" id="KW-0378">Hydrolase</keyword>